<dbReference type="Pfam" id="PF00628">
    <property type="entry name" value="PHD"/>
    <property type="match status" value="1"/>
</dbReference>
<evidence type="ECO:0000259" key="5">
    <source>
        <dbReference type="Pfam" id="PF00628"/>
    </source>
</evidence>
<accession>A0AAV1L8M9</accession>
<evidence type="ECO:0000256" key="3">
    <source>
        <dbReference type="ARBA" id="ARBA00022833"/>
    </source>
</evidence>
<protein>
    <recommendedName>
        <fullName evidence="5">PHD-type domain-containing protein</fullName>
    </recommendedName>
</protein>
<keyword evidence="1" id="KW-0479">Metal-binding</keyword>
<dbReference type="InterPro" id="IPR011011">
    <property type="entry name" value="Znf_FYVE_PHD"/>
</dbReference>
<dbReference type="GO" id="GO:0008270">
    <property type="term" value="F:zinc ion binding"/>
    <property type="evidence" value="ECO:0007669"/>
    <property type="project" value="UniProtKB-KW"/>
</dbReference>
<keyword evidence="4" id="KW-0175">Coiled coil</keyword>
<feature type="coiled-coil region" evidence="4">
    <location>
        <begin position="131"/>
        <end position="193"/>
    </location>
</feature>
<evidence type="ECO:0000256" key="1">
    <source>
        <dbReference type="ARBA" id="ARBA00022723"/>
    </source>
</evidence>
<dbReference type="SUPFAM" id="SSF57903">
    <property type="entry name" value="FYVE/PHD zinc finger"/>
    <property type="match status" value="1"/>
</dbReference>
<keyword evidence="3" id="KW-0862">Zinc</keyword>
<dbReference type="InterPro" id="IPR019787">
    <property type="entry name" value="Znf_PHD-finger"/>
</dbReference>
<evidence type="ECO:0000313" key="6">
    <source>
        <dbReference type="EMBL" id="CAK1591613.1"/>
    </source>
</evidence>
<dbReference type="EMBL" id="CAVLGL010000087">
    <property type="protein sequence ID" value="CAK1591613.1"/>
    <property type="molecule type" value="Genomic_DNA"/>
</dbReference>
<dbReference type="CDD" id="cd15489">
    <property type="entry name" value="PHD_SF"/>
    <property type="match status" value="1"/>
</dbReference>
<evidence type="ECO:0000313" key="7">
    <source>
        <dbReference type="Proteomes" id="UP001314205"/>
    </source>
</evidence>
<evidence type="ECO:0000256" key="2">
    <source>
        <dbReference type="ARBA" id="ARBA00022771"/>
    </source>
</evidence>
<reference evidence="6 7" key="1">
    <citation type="submission" date="2023-11" db="EMBL/GenBank/DDBJ databases">
        <authorList>
            <person name="Hedman E."/>
            <person name="Englund M."/>
            <person name="Stromberg M."/>
            <person name="Nyberg Akerstrom W."/>
            <person name="Nylinder S."/>
            <person name="Jareborg N."/>
            <person name="Kallberg Y."/>
            <person name="Kronander E."/>
        </authorList>
    </citation>
    <scope>NUCLEOTIDE SEQUENCE [LARGE SCALE GENOMIC DNA]</scope>
</reference>
<organism evidence="6 7">
    <name type="scientific">Parnassius mnemosyne</name>
    <name type="common">clouded apollo</name>
    <dbReference type="NCBI Taxonomy" id="213953"/>
    <lineage>
        <taxon>Eukaryota</taxon>
        <taxon>Metazoa</taxon>
        <taxon>Ecdysozoa</taxon>
        <taxon>Arthropoda</taxon>
        <taxon>Hexapoda</taxon>
        <taxon>Insecta</taxon>
        <taxon>Pterygota</taxon>
        <taxon>Neoptera</taxon>
        <taxon>Endopterygota</taxon>
        <taxon>Lepidoptera</taxon>
        <taxon>Glossata</taxon>
        <taxon>Ditrysia</taxon>
        <taxon>Papilionoidea</taxon>
        <taxon>Papilionidae</taxon>
        <taxon>Parnassiinae</taxon>
        <taxon>Parnassini</taxon>
        <taxon>Parnassius</taxon>
        <taxon>Driopa</taxon>
    </lineage>
</organism>
<dbReference type="Gene3D" id="3.30.40.10">
    <property type="entry name" value="Zinc/RING finger domain, C3HC4 (zinc finger)"/>
    <property type="match status" value="1"/>
</dbReference>
<dbReference type="AlphaFoldDB" id="A0AAV1L8M9"/>
<keyword evidence="7" id="KW-1185">Reference proteome</keyword>
<sequence>MAAKGHKNVVWGCCSIGLQDQNYMQCTECTKLYHLECLSLSSNQDDSSTSNWLCPQCHGTQKMGNNDNTPVRYNPNITVRPGRRQALNSPPNASDEKPITRYEMQEIIKDVVTQFQKTMHTTISDILGSELKSLKEKIVDMKESMSFMNMKYESITKEHAEASEKIKRLETKNGALQSKVDDLYNRVNQMEQNARMNNIEIQCVPERKDENLLHIVTELGKTIHCQVSTEHLAHYTRNINWSLVHDLSNNYVAPSPSQALIDLVHLNKLNQMNNILNKSDRLLDLVLTNLSSSMCTAAGSVDILSVVDPLHPPLEILIKINTDIALLYNV</sequence>
<evidence type="ECO:0000256" key="4">
    <source>
        <dbReference type="SAM" id="Coils"/>
    </source>
</evidence>
<proteinExistence type="predicted"/>
<keyword evidence="2" id="KW-0863">Zinc-finger</keyword>
<feature type="domain" description="PHD-type" evidence="5">
    <location>
        <begin position="14"/>
        <end position="57"/>
    </location>
</feature>
<comment type="caution">
    <text evidence="6">The sequence shown here is derived from an EMBL/GenBank/DDBJ whole genome shotgun (WGS) entry which is preliminary data.</text>
</comment>
<gene>
    <name evidence="6" type="ORF">PARMNEM_LOCUS11803</name>
</gene>
<dbReference type="Proteomes" id="UP001314205">
    <property type="component" value="Unassembled WGS sequence"/>
</dbReference>
<dbReference type="InterPro" id="IPR013083">
    <property type="entry name" value="Znf_RING/FYVE/PHD"/>
</dbReference>
<name>A0AAV1L8M9_9NEOP</name>